<evidence type="ECO:0000313" key="2">
    <source>
        <dbReference type="EMBL" id="TWI49747.1"/>
    </source>
</evidence>
<reference evidence="2" key="2">
    <citation type="submission" date="2019-07" db="EMBL/GenBank/DDBJ databases">
        <authorList>
            <person name="Whitman W."/>
            <person name="Huntemann M."/>
            <person name="Clum A."/>
            <person name="Pillay M."/>
            <person name="Palaniappan K."/>
            <person name="Varghese N."/>
            <person name="Mikhailova N."/>
            <person name="Stamatis D."/>
            <person name="Reddy T."/>
            <person name="Daum C."/>
            <person name="Shapiro N."/>
            <person name="Ivanova N."/>
            <person name="Kyrpides N."/>
            <person name="Woyke T."/>
        </authorList>
    </citation>
    <scope>NUCLEOTIDE SEQUENCE</scope>
    <source>
        <strain evidence="2">CGMCC 1.10685</strain>
    </source>
</reference>
<protein>
    <submittedName>
        <fullName evidence="2">Uncharacterized protein</fullName>
    </submittedName>
</protein>
<dbReference type="RefSeq" id="WP_145873417.1">
    <property type="nucleotide sequence ID" value="NZ_CP046904.1"/>
</dbReference>
<dbReference type="Proteomes" id="UP000315112">
    <property type="component" value="Unassembled WGS sequence"/>
</dbReference>
<proteinExistence type="predicted"/>
<evidence type="ECO:0000313" key="4">
    <source>
        <dbReference type="Proteomes" id="UP000437862"/>
    </source>
</evidence>
<dbReference type="EMBL" id="CP046904">
    <property type="protein sequence ID" value="QGZ38678.1"/>
    <property type="molecule type" value="Genomic_DNA"/>
</dbReference>
<reference evidence="2 3" key="1">
    <citation type="journal article" date="2015" name="Stand. Genomic Sci.">
        <title>Genomic Encyclopedia of Bacterial and Archaeal Type Strains, Phase III: the genomes of soil and plant-associated and newly described type strains.</title>
        <authorList>
            <person name="Whitman W.B."/>
            <person name="Woyke T."/>
            <person name="Klenk H.P."/>
            <person name="Zhou Y."/>
            <person name="Lilburn T.G."/>
            <person name="Beck B.J."/>
            <person name="De Vos P."/>
            <person name="Vandamme P."/>
            <person name="Eisen J.A."/>
            <person name="Garrity G."/>
            <person name="Hugenholtz P."/>
            <person name="Kyrpides N.C."/>
        </authorList>
    </citation>
    <scope>NUCLEOTIDE SEQUENCE [LARGE SCALE GENOMIC DNA]</scope>
    <source>
        <strain evidence="2 3">CGMCC 1.10685</strain>
    </source>
</reference>
<evidence type="ECO:0000313" key="3">
    <source>
        <dbReference type="Proteomes" id="UP000315112"/>
    </source>
</evidence>
<reference evidence="1 4" key="3">
    <citation type="submission" date="2019-12" db="EMBL/GenBank/DDBJ databases">
        <title>Draft Genome Sequences of Six Type Strains of the Genus Massilia.</title>
        <authorList>
            <person name="Miess H."/>
            <person name="Frediansyah A."/>
            <person name="Goeker M."/>
            <person name="Gross H."/>
        </authorList>
    </citation>
    <scope>NUCLEOTIDE SEQUENCE [LARGE SCALE GENOMIC DNA]</scope>
    <source>
        <strain evidence="1 4">DSM 26639</strain>
    </source>
</reference>
<dbReference type="Proteomes" id="UP000437862">
    <property type="component" value="Chromosome"/>
</dbReference>
<keyword evidence="4" id="KW-1185">Reference proteome</keyword>
<dbReference type="OrthoDB" id="9813435at2"/>
<name>A0A562PZA8_9BURK</name>
<organism evidence="2 3">
    <name type="scientific">Pseudoduganella flava</name>
    <dbReference type="NCBI Taxonomy" id="871742"/>
    <lineage>
        <taxon>Bacteria</taxon>
        <taxon>Pseudomonadati</taxon>
        <taxon>Pseudomonadota</taxon>
        <taxon>Betaproteobacteria</taxon>
        <taxon>Burkholderiales</taxon>
        <taxon>Oxalobacteraceae</taxon>
        <taxon>Telluria group</taxon>
        <taxon>Pseudoduganella</taxon>
    </lineage>
</organism>
<evidence type="ECO:0000313" key="1">
    <source>
        <dbReference type="EMBL" id="QGZ38678.1"/>
    </source>
</evidence>
<dbReference type="EMBL" id="VLKW01000002">
    <property type="protein sequence ID" value="TWI49747.1"/>
    <property type="molecule type" value="Genomic_DNA"/>
</dbReference>
<gene>
    <name evidence="1" type="ORF">GO485_06160</name>
    <name evidence="2" type="ORF">IP92_00968</name>
</gene>
<sequence>MKYSPMEAGNTLEAASPQLRTMEAMQQAMRDNLQPGTDARAQAESKPFLPTMPAERYEEIKAQLQGQRPAAKRQLADQPEMLDQDNDAMALDREAAQALAPIILTGPNVPGATNVDGLMPPDTHGAIGLDYFVEVTNSHIDMFVRTNPSSRTSISLAAFFGYSTRVLFDPRVVYDSVWNRWIVTADAFAESTTRQLYFIAVSTSANPLGGFYIYALNVTFNTGDFWDYPQLGMDQDAVIVTANIFSSTGAFRWADMFAVAKARLYNGLGFSVPVFTGLRGTLAPPIVLDQNARTFLIAASGGSALSMYALTNSSRPNGIALGGPVSVTVPAYTAPPSAPQPGTTVRLDTLDGRFVNASTQSGDFLWQTHTVDLAGYAAPKFYQINTATNALVQSAFFFGTSTSYDFNASIAANSANDIYVTWTMTDPPNGTFPQVRFSGFDHNNGATYTLSPGIAAFTSPTYYGATRWGDYSAVTVDPRNSRRAWLVNENALANHDWGSRIVGIGF</sequence>
<accession>A0A562PZA8</accession>
<dbReference type="AlphaFoldDB" id="A0A562PZA8"/>